<keyword evidence="8" id="KW-0175">Coiled coil</keyword>
<dbReference type="GO" id="GO:0098552">
    <property type="term" value="C:side of membrane"/>
    <property type="evidence" value="ECO:0007669"/>
    <property type="project" value="UniProtKB-KW"/>
</dbReference>
<feature type="region of interest" description="Disordered" evidence="9">
    <location>
        <begin position="439"/>
        <end position="467"/>
    </location>
</feature>
<sequence>MLCKSNQRSRRQTQIAATTEATLSRLFVPAALVGLSLAVIRPATAAADDTGDAVQDKINTACQEAAFAEAVAQTYERIANRQQQEVQDLRKQAANWELAAAAETNHETAALLSALAAHAQAKAEEAAAAIKTSTTDLAAAHRAYLARANFLYGAHEQAAVTWNAESNGYKKATSSTFKARTGAPKPGTSKCDENSRKIGSSIPTATSFGTGQLKKITYTSPEEIAKLTPRTVLTITTGITCATDDLSSWTNSVTGCSGITATPTYTHEAEAQTKPSAIALYANADGNKKCAQDSLDPEESGDTKKKLLYVTCKAEKAAQAKYPKLGDITPDSLSEDNAVITAVRNSHAEFMQIPDTTKDSDIKDLKEYIKKAYGKEADKFKTEFIDNINKKSISYRGHKATEKAKIGDLALKSEAAAAIAYFQRQKFLAAAAALPAAKPEKSEATKKCKPDTEENECKKDSDCEHKDGKCKLKEGVKSENDGKPTNTTANNSFVISKTPLWLAVLLF</sequence>
<reference evidence="10" key="1">
    <citation type="submission" date="2016-12" db="EMBL/GenBank/DDBJ databases">
        <title>Trypanosoma brucei Minichromosomal Variant Surface Glycoprotein (VSG) Repertoire.</title>
        <authorList>
            <person name="Cross G.A."/>
            <person name="Mugnier M.R."/>
        </authorList>
    </citation>
    <scope>NUCLEOTIDE SEQUENCE</scope>
    <source>
        <strain evidence="10">Tb927.100.1</strain>
    </source>
</reference>
<evidence type="ECO:0000256" key="3">
    <source>
        <dbReference type="ARBA" id="ARBA00022475"/>
    </source>
</evidence>
<keyword evidence="5" id="KW-0472">Membrane</keyword>
<keyword evidence="3" id="KW-1003">Cell membrane</keyword>
<dbReference type="SUPFAM" id="SSF118251">
    <property type="entry name" value="Variant surface glycoprotein MITAT 1.2, VSG 221, C-terminal domain"/>
    <property type="match status" value="1"/>
</dbReference>
<feature type="region of interest" description="Disordered" evidence="9">
    <location>
        <begin position="175"/>
        <end position="196"/>
    </location>
</feature>
<evidence type="ECO:0000256" key="9">
    <source>
        <dbReference type="SAM" id="MobiDB-lite"/>
    </source>
</evidence>
<evidence type="ECO:0000256" key="6">
    <source>
        <dbReference type="ARBA" id="ARBA00023180"/>
    </source>
</evidence>
<evidence type="ECO:0000256" key="4">
    <source>
        <dbReference type="ARBA" id="ARBA00022622"/>
    </source>
</evidence>
<organism evidence="10">
    <name type="scientific">Trypanosoma brucei</name>
    <dbReference type="NCBI Taxonomy" id="5691"/>
    <lineage>
        <taxon>Eukaryota</taxon>
        <taxon>Discoba</taxon>
        <taxon>Euglenozoa</taxon>
        <taxon>Kinetoplastea</taxon>
        <taxon>Metakinetoplastina</taxon>
        <taxon>Trypanosomatida</taxon>
        <taxon>Trypanosomatidae</taxon>
        <taxon>Trypanosoma</taxon>
    </lineage>
</organism>
<evidence type="ECO:0000256" key="8">
    <source>
        <dbReference type="SAM" id="Coils"/>
    </source>
</evidence>
<keyword evidence="7" id="KW-0449">Lipoprotein</keyword>
<keyword evidence="6" id="KW-0325">Glycoprotein</keyword>
<evidence type="ECO:0000313" key="10">
    <source>
        <dbReference type="EMBL" id="ARB51387.1"/>
    </source>
</evidence>
<accession>A0A1V0G0B6</accession>
<evidence type="ECO:0000256" key="2">
    <source>
        <dbReference type="ARBA" id="ARBA00004609"/>
    </source>
</evidence>
<name>A0A1V0G0B6_9TRYP</name>
<protein>
    <submittedName>
        <fullName evidence="10">Variant surface glycoprotein</fullName>
    </submittedName>
</protein>
<evidence type="ECO:0000256" key="1">
    <source>
        <dbReference type="ARBA" id="ARBA00002523"/>
    </source>
</evidence>
<feature type="coiled-coil region" evidence="8">
    <location>
        <begin position="72"/>
        <end position="99"/>
    </location>
</feature>
<dbReference type="GO" id="GO:0005886">
    <property type="term" value="C:plasma membrane"/>
    <property type="evidence" value="ECO:0007669"/>
    <property type="project" value="UniProtKB-SubCell"/>
</dbReference>
<dbReference type="SUPFAM" id="SSF58087">
    <property type="entry name" value="Variant surface glycoprotein (N-terminal domain)"/>
    <property type="match status" value="1"/>
</dbReference>
<proteinExistence type="predicted"/>
<evidence type="ECO:0000256" key="5">
    <source>
        <dbReference type="ARBA" id="ARBA00023136"/>
    </source>
</evidence>
<dbReference type="InterPro" id="IPR027446">
    <property type="entry name" value="VSG_C_dom_sf"/>
</dbReference>
<dbReference type="AlphaFoldDB" id="A0A1V0G0B6"/>
<comment type="subcellular location">
    <subcellularLocation>
        <location evidence="2">Cell membrane</location>
        <topology evidence="2">Lipid-anchor</topology>
        <topology evidence="2">GPI-anchor</topology>
    </subcellularLocation>
</comment>
<comment type="function">
    <text evidence="1">VSG forms a coat on the surface of the parasite. The trypanosome evades the immune response of the host by expressing a series of antigenically distinct VSGs from an estimated 1000 VSG genes.</text>
</comment>
<dbReference type="EMBL" id="KY404779">
    <property type="protein sequence ID" value="ARB51387.1"/>
    <property type="molecule type" value="Genomic_DNA"/>
</dbReference>
<keyword evidence="4" id="KW-0336">GPI-anchor</keyword>
<evidence type="ECO:0000256" key="7">
    <source>
        <dbReference type="ARBA" id="ARBA00023288"/>
    </source>
</evidence>
<dbReference type="VEuPathDB" id="TriTrypDB:Tb427_000312900"/>